<evidence type="ECO:0000313" key="2">
    <source>
        <dbReference type="EMBL" id="SFV00324.1"/>
    </source>
</evidence>
<gene>
    <name evidence="2" type="ORF">SAMN04487941_4040</name>
</gene>
<evidence type="ECO:0000313" key="3">
    <source>
        <dbReference type="Proteomes" id="UP000182491"/>
    </source>
</evidence>
<keyword evidence="3" id="KW-1185">Reference proteome</keyword>
<name>A0A1I7KSJ8_9BACT</name>
<dbReference type="OrthoDB" id="1092050at2"/>
<sequence>MITIPSVETELLIEEKNTDGHSPLKFKCNTGDIYYCKYLVTSKKEELNCLAYEVVAHYLLKELQIPTPEIALIVVSEGTLNNKLIVKNRRLKINDICFGSKDVFPASEVNDMQLILKKKEFNIISNPKDIIKIAAFDLWVNNTDRGRFIDPGFNYNLLLQSDGKKQKILAFDNAFIFGGIDQLGIFNPNIPTLTKDKLIKTTYYKSLIGFISNEEFIEVVDNFIPLLKKDYSKIVNDVIDQVKVVWDLSLDLNHRIIKYLSSLDRIQKVKDDILQSKR</sequence>
<dbReference type="InterPro" id="IPR046748">
    <property type="entry name" value="HipA_2"/>
</dbReference>
<organism evidence="2 3">
    <name type="scientific">Pontibacter akesuensis</name>
    <dbReference type="NCBI Taxonomy" id="388950"/>
    <lineage>
        <taxon>Bacteria</taxon>
        <taxon>Pseudomonadati</taxon>
        <taxon>Bacteroidota</taxon>
        <taxon>Cytophagia</taxon>
        <taxon>Cytophagales</taxon>
        <taxon>Hymenobacteraceae</taxon>
        <taxon>Pontibacter</taxon>
    </lineage>
</organism>
<proteinExistence type="predicted"/>
<dbReference type="RefSeq" id="WP_068839127.1">
    <property type="nucleotide sequence ID" value="NZ_BMXC01000007.1"/>
</dbReference>
<feature type="domain" description="HipA-like kinase" evidence="1">
    <location>
        <begin position="26"/>
        <end position="208"/>
    </location>
</feature>
<dbReference type="AlphaFoldDB" id="A0A1I7KSJ8"/>
<evidence type="ECO:0000259" key="1">
    <source>
        <dbReference type="Pfam" id="PF20613"/>
    </source>
</evidence>
<dbReference type="STRING" id="388950.GCA_001611675_03259"/>
<dbReference type="EMBL" id="FPCA01000008">
    <property type="protein sequence ID" value="SFV00324.1"/>
    <property type="molecule type" value="Genomic_DNA"/>
</dbReference>
<dbReference type="Pfam" id="PF20613">
    <property type="entry name" value="HipA_2"/>
    <property type="match status" value="1"/>
</dbReference>
<protein>
    <recommendedName>
        <fullName evidence="1">HipA-like kinase domain-containing protein</fullName>
    </recommendedName>
</protein>
<dbReference type="Proteomes" id="UP000182491">
    <property type="component" value="Unassembled WGS sequence"/>
</dbReference>
<accession>A0A1I7KSJ8</accession>
<reference evidence="3" key="1">
    <citation type="submission" date="2016-10" db="EMBL/GenBank/DDBJ databases">
        <authorList>
            <person name="Varghese N."/>
        </authorList>
    </citation>
    <scope>NUCLEOTIDE SEQUENCE [LARGE SCALE GENOMIC DNA]</scope>
    <source>
        <strain evidence="3">DSM 18820</strain>
    </source>
</reference>